<feature type="domain" description="BTB" evidence="1">
    <location>
        <begin position="28"/>
        <end position="96"/>
    </location>
</feature>
<evidence type="ECO:0000259" key="1">
    <source>
        <dbReference type="PROSITE" id="PS50097"/>
    </source>
</evidence>
<gene>
    <name evidence="2" type="ORF">DIS24_g11448</name>
</gene>
<organism evidence="2 3">
    <name type="scientific">Lasiodiplodia hormozganensis</name>
    <dbReference type="NCBI Taxonomy" id="869390"/>
    <lineage>
        <taxon>Eukaryota</taxon>
        <taxon>Fungi</taxon>
        <taxon>Dikarya</taxon>
        <taxon>Ascomycota</taxon>
        <taxon>Pezizomycotina</taxon>
        <taxon>Dothideomycetes</taxon>
        <taxon>Dothideomycetes incertae sedis</taxon>
        <taxon>Botryosphaeriales</taxon>
        <taxon>Botryosphaeriaceae</taxon>
        <taxon>Lasiodiplodia</taxon>
    </lineage>
</organism>
<dbReference type="CDD" id="cd18186">
    <property type="entry name" value="BTB_POZ_ZBTB_KLHL-like"/>
    <property type="match status" value="1"/>
</dbReference>
<dbReference type="PROSITE" id="PS50097">
    <property type="entry name" value="BTB"/>
    <property type="match status" value="1"/>
</dbReference>
<dbReference type="AlphaFoldDB" id="A0AA39WT36"/>
<dbReference type="Proteomes" id="UP001175001">
    <property type="component" value="Unassembled WGS sequence"/>
</dbReference>
<evidence type="ECO:0000313" key="2">
    <source>
        <dbReference type="EMBL" id="KAK0621100.1"/>
    </source>
</evidence>
<name>A0AA39WT36_9PEZI</name>
<comment type="caution">
    <text evidence="2">The sequence shown here is derived from an EMBL/GenBank/DDBJ whole genome shotgun (WGS) entry which is preliminary data.</text>
</comment>
<accession>A0AA39WT36</accession>
<evidence type="ECO:0000313" key="3">
    <source>
        <dbReference type="Proteomes" id="UP001175001"/>
    </source>
</evidence>
<dbReference type="EMBL" id="JAUJDW010000166">
    <property type="protein sequence ID" value="KAK0621100.1"/>
    <property type="molecule type" value="Genomic_DNA"/>
</dbReference>
<dbReference type="SMART" id="SM00225">
    <property type="entry name" value="BTB"/>
    <property type="match status" value="1"/>
</dbReference>
<sequence>MEPSKLRGREDTALKDALGKILNSGAYSDMKIRLSDETEIACHRAIVCERCDFFKNALQSGFKETHSGVEEMFYDPPEAVTAMISYLYTADYPDNGLNGPELVLFHLDVYIIAETYLVEGLAKIAKYRLVQRLEMVPEVLPNIWEALRECDSKFLRYPESTGLDSQLAKWAIQKFRDMYKATWDVIAKESPSFIQYVTAMAWTLWDEQCAVDAAMWLERFEGPDSTGRTVFQASRCPGKCGYVPGGVSISSKGLARARCDGCGNYFASSEWYSETYDIYEEQAMRLYDEEEDSESQ</sequence>
<dbReference type="SUPFAM" id="SSF54695">
    <property type="entry name" value="POZ domain"/>
    <property type="match status" value="1"/>
</dbReference>
<proteinExistence type="predicted"/>
<protein>
    <recommendedName>
        <fullName evidence="1">BTB domain-containing protein</fullName>
    </recommendedName>
</protein>
<dbReference type="PANTHER" id="PTHR47843">
    <property type="entry name" value="BTB DOMAIN-CONTAINING PROTEIN-RELATED"/>
    <property type="match status" value="1"/>
</dbReference>
<keyword evidence="3" id="KW-1185">Reference proteome</keyword>
<reference evidence="2" key="1">
    <citation type="submission" date="2023-06" db="EMBL/GenBank/DDBJ databases">
        <title>Multi-omics analyses reveal the molecular pathogenesis toolkit of Lasiodiplodia hormozganensis, a cross-kingdom pathogen.</title>
        <authorList>
            <person name="Felix C."/>
            <person name="Meneses R."/>
            <person name="Goncalves M.F.M."/>
            <person name="Tilleman L."/>
            <person name="Duarte A.S."/>
            <person name="Jorrin-Novo J.V."/>
            <person name="Van De Peer Y."/>
            <person name="Deforce D."/>
            <person name="Van Nieuwerburgh F."/>
            <person name="Esteves A.C."/>
            <person name="Alves A."/>
        </authorList>
    </citation>
    <scope>NUCLEOTIDE SEQUENCE</scope>
    <source>
        <strain evidence="2">CBS 339.90</strain>
    </source>
</reference>
<dbReference type="Gene3D" id="3.30.710.10">
    <property type="entry name" value="Potassium Channel Kv1.1, Chain A"/>
    <property type="match status" value="1"/>
</dbReference>
<dbReference type="InterPro" id="IPR000210">
    <property type="entry name" value="BTB/POZ_dom"/>
</dbReference>
<dbReference type="Pfam" id="PF00651">
    <property type="entry name" value="BTB"/>
    <property type="match status" value="1"/>
</dbReference>
<dbReference type="InterPro" id="IPR011333">
    <property type="entry name" value="SKP1/BTB/POZ_sf"/>
</dbReference>
<dbReference type="PANTHER" id="PTHR47843:SF5">
    <property type="entry name" value="BTB_POZ DOMAIN PROTEIN"/>
    <property type="match status" value="1"/>
</dbReference>